<organism evidence="1 2">
    <name type="scientific">Dysosmobacter segnis</name>
    <dbReference type="NCBI Taxonomy" id="2763042"/>
    <lineage>
        <taxon>Bacteria</taxon>
        <taxon>Bacillati</taxon>
        <taxon>Bacillota</taxon>
        <taxon>Clostridia</taxon>
        <taxon>Eubacteriales</taxon>
        <taxon>Oscillospiraceae</taxon>
        <taxon>Dysosmobacter</taxon>
    </lineage>
</organism>
<evidence type="ECO:0000313" key="2">
    <source>
        <dbReference type="Proteomes" id="UP000620327"/>
    </source>
</evidence>
<dbReference type="Proteomes" id="UP000620327">
    <property type="component" value="Unassembled WGS sequence"/>
</dbReference>
<name>A0A923MEX1_9FIRM</name>
<gene>
    <name evidence="1" type="ORF">H8Z83_03835</name>
</gene>
<dbReference type="AlphaFoldDB" id="A0A923MEX1"/>
<accession>A0A923MEX1</accession>
<reference evidence="1" key="1">
    <citation type="submission" date="2020-08" db="EMBL/GenBank/DDBJ databases">
        <title>Genome public.</title>
        <authorList>
            <person name="Liu C."/>
            <person name="Sun Q."/>
        </authorList>
    </citation>
    <scope>NUCLEOTIDE SEQUENCE</scope>
    <source>
        <strain evidence="1">BX15</strain>
    </source>
</reference>
<sequence length="117" mass="13750">MKIPKYVYELVELGRLRPAPLDEQANSSIAGQGEYGYMFRVYRKSNSQSGGVFVSEVERITAWARREYAESNIHTYRWYTDKEHRKPYYKRDYALVTITDPVAQQLEKLIALVSKKH</sequence>
<proteinExistence type="predicted"/>
<evidence type="ECO:0000313" key="1">
    <source>
        <dbReference type="EMBL" id="MBC5769455.1"/>
    </source>
</evidence>
<dbReference type="RefSeq" id="WP_187013805.1">
    <property type="nucleotide sequence ID" value="NZ_JACOQI010000002.1"/>
</dbReference>
<dbReference type="EMBL" id="JACOQI010000002">
    <property type="protein sequence ID" value="MBC5769455.1"/>
    <property type="molecule type" value="Genomic_DNA"/>
</dbReference>
<comment type="caution">
    <text evidence="1">The sequence shown here is derived from an EMBL/GenBank/DDBJ whole genome shotgun (WGS) entry which is preliminary data.</text>
</comment>
<keyword evidence="2" id="KW-1185">Reference proteome</keyword>
<protein>
    <submittedName>
        <fullName evidence="1">Uncharacterized protein</fullName>
    </submittedName>
</protein>